<keyword evidence="1" id="KW-1133">Transmembrane helix</keyword>
<evidence type="ECO:0000313" key="2">
    <source>
        <dbReference type="EMBL" id="JAH37611.1"/>
    </source>
</evidence>
<accession>A0A0E9S8K7</accession>
<sequence length="36" mass="4408">MPRYLAFISFMEIKNLFCYFIIYWKLLHLHDPAVSS</sequence>
<protein>
    <submittedName>
        <fullName evidence="2">Uncharacterized protein</fullName>
    </submittedName>
</protein>
<proteinExistence type="predicted"/>
<feature type="transmembrane region" description="Helical" evidence="1">
    <location>
        <begin position="6"/>
        <end position="26"/>
    </location>
</feature>
<keyword evidence="1" id="KW-0472">Membrane</keyword>
<name>A0A0E9S8K7_ANGAN</name>
<reference evidence="2" key="1">
    <citation type="submission" date="2014-11" db="EMBL/GenBank/DDBJ databases">
        <authorList>
            <person name="Amaro Gonzalez C."/>
        </authorList>
    </citation>
    <scope>NUCLEOTIDE SEQUENCE</scope>
</reference>
<evidence type="ECO:0000256" key="1">
    <source>
        <dbReference type="SAM" id="Phobius"/>
    </source>
</evidence>
<dbReference type="AlphaFoldDB" id="A0A0E9S8K7"/>
<keyword evidence="1" id="KW-0812">Transmembrane</keyword>
<reference evidence="2" key="2">
    <citation type="journal article" date="2015" name="Fish Shellfish Immunol.">
        <title>Early steps in the European eel (Anguilla anguilla)-Vibrio vulnificus interaction in the gills: Role of the RtxA13 toxin.</title>
        <authorList>
            <person name="Callol A."/>
            <person name="Pajuelo D."/>
            <person name="Ebbesson L."/>
            <person name="Teles M."/>
            <person name="MacKenzie S."/>
            <person name="Amaro C."/>
        </authorList>
    </citation>
    <scope>NUCLEOTIDE SEQUENCE</scope>
</reference>
<dbReference type="EMBL" id="GBXM01070966">
    <property type="protein sequence ID" value="JAH37611.1"/>
    <property type="molecule type" value="Transcribed_RNA"/>
</dbReference>
<organism evidence="2">
    <name type="scientific">Anguilla anguilla</name>
    <name type="common">European freshwater eel</name>
    <name type="synonym">Muraena anguilla</name>
    <dbReference type="NCBI Taxonomy" id="7936"/>
    <lineage>
        <taxon>Eukaryota</taxon>
        <taxon>Metazoa</taxon>
        <taxon>Chordata</taxon>
        <taxon>Craniata</taxon>
        <taxon>Vertebrata</taxon>
        <taxon>Euteleostomi</taxon>
        <taxon>Actinopterygii</taxon>
        <taxon>Neopterygii</taxon>
        <taxon>Teleostei</taxon>
        <taxon>Anguilliformes</taxon>
        <taxon>Anguillidae</taxon>
        <taxon>Anguilla</taxon>
    </lineage>
</organism>